<accession>A0AA47PA26</accession>
<keyword evidence="2" id="KW-1185">Reference proteome</keyword>
<reference evidence="1" key="1">
    <citation type="journal article" date="2023" name="Front. Mar. Sci.">
        <title>A new Merluccius polli reference genome to investigate the effects of global change in West African waters.</title>
        <authorList>
            <person name="Mateo J.L."/>
            <person name="Blanco-Fernandez C."/>
            <person name="Garcia-Vazquez E."/>
            <person name="Machado-Schiaffino G."/>
        </authorList>
    </citation>
    <scope>NUCLEOTIDE SEQUENCE</scope>
    <source>
        <strain evidence="1">C29</strain>
        <tissue evidence="1">Fin</tissue>
    </source>
</reference>
<name>A0AA47PA26_MERPO</name>
<evidence type="ECO:0000313" key="1">
    <source>
        <dbReference type="EMBL" id="KAK0153980.1"/>
    </source>
</evidence>
<dbReference type="AlphaFoldDB" id="A0AA47PA26"/>
<organism evidence="1 2">
    <name type="scientific">Merluccius polli</name>
    <name type="common">Benguela hake</name>
    <name type="synonym">Merluccius cadenati</name>
    <dbReference type="NCBI Taxonomy" id="89951"/>
    <lineage>
        <taxon>Eukaryota</taxon>
        <taxon>Metazoa</taxon>
        <taxon>Chordata</taxon>
        <taxon>Craniata</taxon>
        <taxon>Vertebrata</taxon>
        <taxon>Euteleostomi</taxon>
        <taxon>Actinopterygii</taxon>
        <taxon>Neopterygii</taxon>
        <taxon>Teleostei</taxon>
        <taxon>Neoteleostei</taxon>
        <taxon>Acanthomorphata</taxon>
        <taxon>Zeiogadaria</taxon>
        <taxon>Gadariae</taxon>
        <taxon>Gadiformes</taxon>
        <taxon>Gadoidei</taxon>
        <taxon>Merlucciidae</taxon>
        <taxon>Merluccius</taxon>
    </lineage>
</organism>
<evidence type="ECO:0000313" key="2">
    <source>
        <dbReference type="Proteomes" id="UP001174136"/>
    </source>
</evidence>
<comment type="caution">
    <text evidence="1">The sequence shown here is derived from an EMBL/GenBank/DDBJ whole genome shotgun (WGS) entry which is preliminary data.</text>
</comment>
<dbReference type="EMBL" id="JAOPHQ010000596">
    <property type="protein sequence ID" value="KAK0153980.1"/>
    <property type="molecule type" value="Genomic_DNA"/>
</dbReference>
<proteinExistence type="predicted"/>
<sequence length="183" mass="21101">MLEHTKIHEIVERGIGQMQRRFHVLHGEIRLREGKYTVITVCAILHNRGLICGMLRMSFTETACSEQPITILTASKLVHENRHVRIQDKTKTLCTVNAYARQQKTGKSGNNPDCNDRQGQTEQILQILWRLWRSSGCHRPSLSTLPCTIIRSHLIHYHPPLSRDTEANWSIFGQQNRGGEEER</sequence>
<gene>
    <name evidence="1" type="ORF">N1851_003934</name>
</gene>
<protein>
    <submittedName>
        <fullName evidence="1">Uncharacterized protein</fullName>
    </submittedName>
</protein>
<dbReference type="Proteomes" id="UP001174136">
    <property type="component" value="Unassembled WGS sequence"/>
</dbReference>